<evidence type="ECO:0000313" key="3">
    <source>
        <dbReference type="EMBL" id="KAK8866610.1"/>
    </source>
</evidence>
<feature type="transmembrane region" description="Helical" evidence="2">
    <location>
        <begin position="280"/>
        <end position="298"/>
    </location>
</feature>
<feature type="compositionally biased region" description="Basic and acidic residues" evidence="1">
    <location>
        <begin position="1"/>
        <end position="16"/>
    </location>
</feature>
<feature type="transmembrane region" description="Helical" evidence="2">
    <location>
        <begin position="381"/>
        <end position="398"/>
    </location>
</feature>
<feature type="transmembrane region" description="Helical" evidence="2">
    <location>
        <begin position="245"/>
        <end position="268"/>
    </location>
</feature>
<feature type="transmembrane region" description="Helical" evidence="2">
    <location>
        <begin position="405"/>
        <end position="428"/>
    </location>
</feature>
<gene>
    <name evidence="3" type="ORF">M9Y10_009576</name>
</gene>
<dbReference type="EMBL" id="JAPFFF010000015">
    <property type="protein sequence ID" value="KAK8866610.1"/>
    <property type="molecule type" value="Genomic_DNA"/>
</dbReference>
<feature type="region of interest" description="Disordered" evidence="1">
    <location>
        <begin position="1"/>
        <end position="20"/>
    </location>
</feature>
<feature type="transmembrane region" description="Helical" evidence="2">
    <location>
        <begin position="98"/>
        <end position="119"/>
    </location>
</feature>
<organism evidence="3 4">
    <name type="scientific">Tritrichomonas musculus</name>
    <dbReference type="NCBI Taxonomy" id="1915356"/>
    <lineage>
        <taxon>Eukaryota</taxon>
        <taxon>Metamonada</taxon>
        <taxon>Parabasalia</taxon>
        <taxon>Tritrichomonadida</taxon>
        <taxon>Tritrichomonadidae</taxon>
        <taxon>Tritrichomonas</taxon>
    </lineage>
</organism>
<feature type="transmembrane region" description="Helical" evidence="2">
    <location>
        <begin position="218"/>
        <end position="239"/>
    </location>
</feature>
<comment type="caution">
    <text evidence="3">The sequence shown here is derived from an EMBL/GenBank/DDBJ whole genome shotgun (WGS) entry which is preliminary data.</text>
</comment>
<dbReference type="Proteomes" id="UP001470230">
    <property type="component" value="Unassembled WGS sequence"/>
</dbReference>
<keyword evidence="2" id="KW-1133">Transmembrane helix</keyword>
<proteinExistence type="predicted"/>
<keyword evidence="2" id="KW-0812">Transmembrane</keyword>
<evidence type="ECO:0000313" key="4">
    <source>
        <dbReference type="Proteomes" id="UP001470230"/>
    </source>
</evidence>
<feature type="transmembrane region" description="Helical" evidence="2">
    <location>
        <begin position="351"/>
        <end position="369"/>
    </location>
</feature>
<evidence type="ECO:0000256" key="2">
    <source>
        <dbReference type="SAM" id="Phobius"/>
    </source>
</evidence>
<keyword evidence="4" id="KW-1185">Reference proteome</keyword>
<sequence length="441" mass="50492">MRRRDNINWDSGKIEEIDPEDENITDEEFMARLEKKMFEDDYSSGEEDDTDIDKSKHFLKDKVKLKSNTPLSSGLTPEEIETIKKMAESNSCCPPIEIILLFCIIFLSVFSFSMIPGFIRLDIYSNLTIKQQPICAPIDKSIPGLSKYTIPMVISLFSFFLVKAKDTDLLVATFSSLILSFDTNFTGIMGQSSSTSLMAFLILLSYNIEHNILSKRKVYGFSWLFNSLISWFFASFLLLFRPETVGSICGLYVCFFISGISEVCGALGNKSKMIFQTLKLIFFTYLIGIPLALLLFHMRSQYGQVQYNKTNFNFNNYVYEYLNHNEPWYTYAYIILCFLFILNGKYTYKSIVPLIQSIISIIATLFVPYESPGNTYATKLFFIKLHLMLGASIIIGNVKIKQVRYAIPIIFFVISGFYKMGDIIHSVLESTGEDHSFSHIL</sequence>
<keyword evidence="2" id="KW-0472">Membrane</keyword>
<reference evidence="3 4" key="1">
    <citation type="submission" date="2024-04" db="EMBL/GenBank/DDBJ databases">
        <title>Tritrichomonas musculus Genome.</title>
        <authorList>
            <person name="Alves-Ferreira E."/>
            <person name="Grigg M."/>
            <person name="Lorenzi H."/>
            <person name="Galac M."/>
        </authorList>
    </citation>
    <scope>NUCLEOTIDE SEQUENCE [LARGE SCALE GENOMIC DNA]</scope>
    <source>
        <strain evidence="3 4">EAF2021</strain>
    </source>
</reference>
<feature type="transmembrane region" description="Helical" evidence="2">
    <location>
        <begin position="185"/>
        <end position="206"/>
    </location>
</feature>
<protein>
    <recommendedName>
        <fullName evidence="5">Dolichyl-phosphate-mannose--protein mannosyltransferase</fullName>
    </recommendedName>
</protein>
<evidence type="ECO:0000256" key="1">
    <source>
        <dbReference type="SAM" id="MobiDB-lite"/>
    </source>
</evidence>
<name>A0ABR2IPX6_9EUKA</name>
<feature type="transmembrane region" description="Helical" evidence="2">
    <location>
        <begin position="328"/>
        <end position="344"/>
    </location>
</feature>
<accession>A0ABR2IPX6</accession>
<evidence type="ECO:0008006" key="5">
    <source>
        <dbReference type="Google" id="ProtNLM"/>
    </source>
</evidence>